<dbReference type="SMART" id="SM00938">
    <property type="entry name" value="P-II"/>
    <property type="match status" value="1"/>
</dbReference>
<feature type="modified residue" description="O-UMP-tyrosine" evidence="1">
    <location>
        <position position="51"/>
    </location>
</feature>
<dbReference type="EMBL" id="OMOF01000070">
    <property type="protein sequence ID" value="SPF36419.1"/>
    <property type="molecule type" value="Genomic_DNA"/>
</dbReference>
<dbReference type="PROSITE" id="PS51343">
    <property type="entry name" value="PII_GLNB_DOM"/>
    <property type="match status" value="1"/>
</dbReference>
<gene>
    <name evidence="2" type="primary">glnB</name>
    <name evidence="2" type="ORF">SBF1_1610014</name>
</gene>
<name>A0A2U3K9U7_9FIRM</name>
<dbReference type="Pfam" id="PF00543">
    <property type="entry name" value="P-II"/>
    <property type="match status" value="1"/>
</dbReference>
<dbReference type="PANTHER" id="PTHR30115:SF11">
    <property type="entry name" value="NITROGEN REGULATORY PROTEIN P-II HOMOLOG"/>
    <property type="match status" value="1"/>
</dbReference>
<dbReference type="OrthoDB" id="9802729at2"/>
<dbReference type="PANTHER" id="PTHR30115">
    <property type="entry name" value="NITROGEN REGULATORY PROTEIN P-II"/>
    <property type="match status" value="1"/>
</dbReference>
<reference evidence="3" key="1">
    <citation type="submission" date="2018-02" db="EMBL/GenBank/DDBJ databases">
        <authorList>
            <person name="Hausmann B."/>
        </authorList>
    </citation>
    <scope>NUCLEOTIDE SEQUENCE [LARGE SCALE GENOMIC DNA]</scope>
    <source>
        <strain evidence="3">Peat soil MAG SbF1</strain>
    </source>
</reference>
<protein>
    <submittedName>
        <fullName evidence="2">Nitrogen regulatory protein P-II</fullName>
    </submittedName>
</protein>
<dbReference type="GO" id="GO:0005524">
    <property type="term" value="F:ATP binding"/>
    <property type="evidence" value="ECO:0007669"/>
    <property type="project" value="TreeGrafter"/>
</dbReference>
<dbReference type="GO" id="GO:0006808">
    <property type="term" value="P:regulation of nitrogen utilization"/>
    <property type="evidence" value="ECO:0007669"/>
    <property type="project" value="InterPro"/>
</dbReference>
<proteinExistence type="predicted"/>
<evidence type="ECO:0000313" key="2">
    <source>
        <dbReference type="EMBL" id="SPF36419.1"/>
    </source>
</evidence>
<dbReference type="InterPro" id="IPR015867">
    <property type="entry name" value="N-reg_PII/ATP_PRibTrfase_C"/>
</dbReference>
<dbReference type="GO" id="GO:0030234">
    <property type="term" value="F:enzyme regulator activity"/>
    <property type="evidence" value="ECO:0007669"/>
    <property type="project" value="InterPro"/>
</dbReference>
<dbReference type="GO" id="GO:0005829">
    <property type="term" value="C:cytosol"/>
    <property type="evidence" value="ECO:0007669"/>
    <property type="project" value="TreeGrafter"/>
</dbReference>
<organism evidence="2 3">
    <name type="scientific">Candidatus Desulfosporosinus infrequens</name>
    <dbReference type="NCBI Taxonomy" id="2043169"/>
    <lineage>
        <taxon>Bacteria</taxon>
        <taxon>Bacillati</taxon>
        <taxon>Bacillota</taxon>
        <taxon>Clostridia</taxon>
        <taxon>Eubacteriales</taxon>
        <taxon>Desulfitobacteriaceae</taxon>
        <taxon>Desulfosporosinus</taxon>
    </lineage>
</organism>
<dbReference type="SUPFAM" id="SSF54913">
    <property type="entry name" value="GlnB-like"/>
    <property type="match status" value="1"/>
</dbReference>
<evidence type="ECO:0000313" key="3">
    <source>
        <dbReference type="Proteomes" id="UP000238916"/>
    </source>
</evidence>
<dbReference type="InterPro" id="IPR011322">
    <property type="entry name" value="N-reg_PII-like_a/b"/>
</dbReference>
<sequence length="112" mass="12240">MTKIEAYLQPNKLNVVKSALGKFGIHGMTALEVIGCGLQKGYTEVDNDEQYDINLLPKIKIEVIVGDDIVDEVVKLIADNARTNKIGDGKIFTYPVSSAMRIRTGETGESVI</sequence>
<dbReference type="PRINTS" id="PR00340">
    <property type="entry name" value="PIIGLNB"/>
</dbReference>
<dbReference type="Proteomes" id="UP000238916">
    <property type="component" value="Unassembled WGS sequence"/>
</dbReference>
<evidence type="ECO:0000256" key="1">
    <source>
        <dbReference type="PIRSR" id="PIRSR602187-50"/>
    </source>
</evidence>
<keyword evidence="1" id="KW-0597">Phosphoprotein</keyword>
<dbReference type="InterPro" id="IPR002187">
    <property type="entry name" value="N-reg_PII"/>
</dbReference>
<accession>A0A2U3K9U7</accession>
<dbReference type="Gene3D" id="3.30.70.120">
    <property type="match status" value="1"/>
</dbReference>
<dbReference type="AlphaFoldDB" id="A0A2U3K9U7"/>